<sequence>MIIDLNNKIKDLKLYDFVIEKIAQKSKNQLDLKLYHPALNFSIQAKFEKKFNLKLTNLELYDLINETILRLKKYIDLQYDSNDSELIIEKENDIIINELKEKINAYIKDDLILNNFIKQYSFINSEAQSIYEEF</sequence>
<evidence type="ECO:0000313" key="1">
    <source>
        <dbReference type="EMBL" id="MDO8054672.1"/>
    </source>
</evidence>
<evidence type="ECO:0000313" key="2">
    <source>
        <dbReference type="Proteomes" id="UP001170651"/>
    </source>
</evidence>
<dbReference type="EMBL" id="JAOSIW010000018">
    <property type="protein sequence ID" value="MDO8054672.1"/>
    <property type="molecule type" value="Genomic_DNA"/>
</dbReference>
<keyword evidence="2" id="KW-1185">Reference proteome</keyword>
<dbReference type="RefSeq" id="WP_304516094.1">
    <property type="nucleotide sequence ID" value="NZ_JAOSIW010000018.1"/>
</dbReference>
<organism evidence="1 2">
    <name type="scientific">Candidatus Phytoplasma australasiaticum subsp. australasiaticum</name>
    <dbReference type="NCBI Taxonomy" id="2832407"/>
    <lineage>
        <taxon>Bacteria</taxon>
        <taxon>Bacillati</taxon>
        <taxon>Mycoplasmatota</taxon>
        <taxon>Mollicutes</taxon>
        <taxon>Acholeplasmatales</taxon>
        <taxon>Acholeplasmataceae</taxon>
        <taxon>Candidatus Phytoplasma</taxon>
        <taxon>16SrII (Peanut WB group)</taxon>
        <taxon>Candidatus Phytoplasma australasiaticum</taxon>
    </lineage>
</organism>
<gene>
    <name evidence="1" type="ORF">OC696_02215</name>
</gene>
<name>A0AAP5CMA2_9MOLU</name>
<accession>A0AAP5CMA2</accession>
<dbReference type="AlphaFoldDB" id="A0AAP5CMA2"/>
<comment type="caution">
    <text evidence="1">The sequence shown here is derived from an EMBL/GenBank/DDBJ whole genome shotgun (WGS) entry which is preliminary data.</text>
</comment>
<protein>
    <submittedName>
        <fullName evidence="1">Uncharacterized protein</fullName>
    </submittedName>
</protein>
<proteinExistence type="predicted"/>
<reference evidence="1 2" key="1">
    <citation type="journal article" date="2023" name="Int. J. Syst. Evol. Microbiol.">
        <title>The observation of taxonomic boundaries for the 16SrII and 16SrXXV phytoplasmas using genome-based delimitation.</title>
        <authorList>
            <person name="Rodrigues Jardim B."/>
            <person name="Tran-Nguyen L.T.T."/>
            <person name="Gambley C."/>
            <person name="Al-Sadi A.M."/>
            <person name="Al-Subhi A.M."/>
            <person name="Foissac X."/>
            <person name="Salar P."/>
            <person name="Cai H."/>
            <person name="Yang J.Y."/>
            <person name="Davis R."/>
            <person name="Jones L."/>
            <person name="Rodoni B."/>
            <person name="Constable F.E."/>
        </authorList>
    </citation>
    <scope>NUCLEOTIDE SEQUENCE [LARGE SCALE GENOMIC DNA]</scope>
    <source>
        <strain evidence="1">BAWM-OMN-P26</strain>
    </source>
</reference>
<dbReference type="Proteomes" id="UP001170651">
    <property type="component" value="Unassembled WGS sequence"/>
</dbReference>